<feature type="signal peptide" evidence="2">
    <location>
        <begin position="1"/>
        <end position="25"/>
    </location>
</feature>
<protein>
    <recommendedName>
        <fullName evidence="5">LamG-like jellyroll fold domain-containing protein</fullName>
    </recommendedName>
</protein>
<gene>
    <name evidence="3" type="ORF">AQPE_2388</name>
</gene>
<evidence type="ECO:0000313" key="4">
    <source>
        <dbReference type="Proteomes" id="UP001193389"/>
    </source>
</evidence>
<dbReference type="GO" id="GO:0008081">
    <property type="term" value="F:phosphoric diester hydrolase activity"/>
    <property type="evidence" value="ECO:0007669"/>
    <property type="project" value="InterPro"/>
</dbReference>
<dbReference type="PANTHER" id="PTHR35807">
    <property type="entry name" value="TRANSCRIPTIONAL REGULATOR REDD-RELATED"/>
    <property type="match status" value="1"/>
</dbReference>
<feature type="transmembrane region" description="Helical" evidence="1">
    <location>
        <begin position="562"/>
        <end position="585"/>
    </location>
</feature>
<keyword evidence="4" id="KW-1185">Reference proteome</keyword>
<evidence type="ECO:0000256" key="2">
    <source>
        <dbReference type="SAM" id="SignalP"/>
    </source>
</evidence>
<dbReference type="EMBL" id="AP018694">
    <property type="protein sequence ID" value="BBE18226.1"/>
    <property type="molecule type" value="Genomic_DNA"/>
</dbReference>
<keyword evidence="1" id="KW-0472">Membrane</keyword>
<keyword evidence="2" id="KW-0732">Signal</keyword>
<dbReference type="GO" id="GO:0006629">
    <property type="term" value="P:lipid metabolic process"/>
    <property type="evidence" value="ECO:0007669"/>
    <property type="project" value="InterPro"/>
</dbReference>
<keyword evidence="1" id="KW-1133">Transmembrane helix</keyword>
<sequence length="852" mass="98720">MNREIRCIGILFCLFLSVLAFSAKASDNTTGKSYDETIFVISNFSGVDANLNETRSIKELLDQNIGGFRFYLEWEKQQNQLVIKKADGTSISLRQTMHEIKNYLENKPDKILTLFLDFSTNINELTDIFQELGINQYLYTYDVKEGWAPVKTMIEENKRLVVFSMQEHRNSPDWLHYVWNHAVEPYFSIWEAPVFKGEFLKGDPKNSLLIYNDYNFPRKGENINNAKYETNQNPYLIEHVKNTWTNTGKTPNFIMLDRYENWVVGIVSYLKGFKTIKGTITYNTQVLDYVNWDKIGSLTSGKYCFPVGPGDNLTLTPKSPGFRFTPETVTFNEPSQSVIQHFVATSMEITDNLEGHYTFAKEGHDFSINGFDGKAYNVKFGNDSIRSTVAFFDEKKYIILPGAESFKIRDHDFTVAAWVKIKEYLPNKEDYCILGTKTSSYQKGIHLLIRKQKPYFGFYNNDLRGKTNLEAGKWYHLVWRYNKLSGEQAIFLNGKLDSRSLGHPAYKGRDNLYIGLAGFNKASYMYGSIDNLSIWSRALGEEEIWGMSKDVIEIVPVKNILILYPILSRSLIALVIFFLIVFSYFKIPFRKLKKHPSTADKIRSIENAIIHKPETNYIQLFGDFKVLDKNGIDISSQFTPKLKQLFLIILLYSQRNKNGISTKELTDILWSGHSSQSAKNSRGVTIRKLRLIIESLESVQINFQIDRWSMVFDGNVYCDYVECLKLLKREKIHDTDFNLNFYHIIQEGELFKGESYDWLDDFKGFVGNNIVDVLLKFINELTVENDNELILKLTDRILVTDPVNDQALAYKLKVLVNQNNSNLARFTFDRFCLLYEELYGEKFSMKFEELIA</sequence>
<accession>A0A5K7S9T6</accession>
<dbReference type="RefSeq" id="WP_318351151.1">
    <property type="nucleotide sequence ID" value="NZ_AP018694.1"/>
</dbReference>
<evidence type="ECO:0000256" key="1">
    <source>
        <dbReference type="SAM" id="Phobius"/>
    </source>
</evidence>
<reference evidence="3" key="1">
    <citation type="journal article" date="2020" name="Int. J. Syst. Evol. Microbiol.">
        <title>Aquipluma nitroreducens gen. nov. sp. nov., a novel facultatively anaerobic bacterium isolated from a freshwater lake.</title>
        <authorList>
            <person name="Watanabe M."/>
            <person name="Kojima H."/>
            <person name="Fukui M."/>
        </authorList>
    </citation>
    <scope>NUCLEOTIDE SEQUENCE</scope>
    <source>
        <strain evidence="3">MeG22</strain>
    </source>
</reference>
<dbReference type="GO" id="GO:0005975">
    <property type="term" value="P:carbohydrate metabolic process"/>
    <property type="evidence" value="ECO:0007669"/>
    <property type="project" value="UniProtKB-ARBA"/>
</dbReference>
<proteinExistence type="predicted"/>
<dbReference type="GO" id="GO:0006355">
    <property type="term" value="P:regulation of DNA-templated transcription"/>
    <property type="evidence" value="ECO:0007669"/>
    <property type="project" value="TreeGrafter"/>
</dbReference>
<dbReference type="SUPFAM" id="SSF49899">
    <property type="entry name" value="Concanavalin A-like lectins/glucanases"/>
    <property type="match status" value="1"/>
</dbReference>
<dbReference type="Pfam" id="PF13385">
    <property type="entry name" value="Laminin_G_3"/>
    <property type="match status" value="1"/>
</dbReference>
<dbReference type="InterPro" id="IPR051677">
    <property type="entry name" value="AfsR-DnrI-RedD_regulator"/>
</dbReference>
<feature type="chain" id="PRO_5024324553" description="LamG-like jellyroll fold domain-containing protein" evidence="2">
    <location>
        <begin position="26"/>
        <end position="852"/>
    </location>
</feature>
<dbReference type="Gene3D" id="3.20.20.190">
    <property type="entry name" value="Phosphatidylinositol (PI) phosphodiesterase"/>
    <property type="match status" value="1"/>
</dbReference>
<keyword evidence="1" id="KW-0812">Transmembrane</keyword>
<dbReference type="GO" id="GO:0003677">
    <property type="term" value="F:DNA binding"/>
    <property type="evidence" value="ECO:0007669"/>
    <property type="project" value="TreeGrafter"/>
</dbReference>
<dbReference type="Gene3D" id="2.60.120.200">
    <property type="match status" value="1"/>
</dbReference>
<dbReference type="KEGG" id="anf:AQPE_2388"/>
<dbReference type="SUPFAM" id="SSF51695">
    <property type="entry name" value="PLC-like phosphodiesterases"/>
    <property type="match status" value="1"/>
</dbReference>
<evidence type="ECO:0000313" key="3">
    <source>
        <dbReference type="EMBL" id="BBE18226.1"/>
    </source>
</evidence>
<dbReference type="InterPro" id="IPR017946">
    <property type="entry name" value="PLC-like_Pdiesterase_TIM-brl"/>
</dbReference>
<dbReference type="GO" id="GO:0004553">
    <property type="term" value="F:hydrolase activity, hydrolyzing O-glycosyl compounds"/>
    <property type="evidence" value="ECO:0007669"/>
    <property type="project" value="UniProtKB-ARBA"/>
</dbReference>
<organism evidence="3 4">
    <name type="scientific">Aquipluma nitroreducens</name>
    <dbReference type="NCBI Taxonomy" id="2010828"/>
    <lineage>
        <taxon>Bacteria</taxon>
        <taxon>Pseudomonadati</taxon>
        <taxon>Bacteroidota</taxon>
        <taxon>Bacteroidia</taxon>
        <taxon>Marinilabiliales</taxon>
        <taxon>Prolixibacteraceae</taxon>
        <taxon>Aquipluma</taxon>
    </lineage>
</organism>
<evidence type="ECO:0008006" key="5">
    <source>
        <dbReference type="Google" id="ProtNLM"/>
    </source>
</evidence>
<dbReference type="Pfam" id="PF26178">
    <property type="entry name" value="PI-PLC_cat"/>
    <property type="match status" value="1"/>
</dbReference>
<dbReference type="Proteomes" id="UP001193389">
    <property type="component" value="Chromosome"/>
</dbReference>
<name>A0A5K7S9T6_9BACT</name>
<dbReference type="AlphaFoldDB" id="A0A5K7S9T6"/>
<dbReference type="InterPro" id="IPR013320">
    <property type="entry name" value="ConA-like_dom_sf"/>
</dbReference>
<dbReference type="PANTHER" id="PTHR35807:SF1">
    <property type="entry name" value="TRANSCRIPTIONAL REGULATOR REDD"/>
    <property type="match status" value="1"/>
</dbReference>